<feature type="domain" description="Peptidase M48" evidence="8">
    <location>
        <begin position="56"/>
        <end position="250"/>
    </location>
</feature>
<organism evidence="9 10">
    <name type="scientific">Rhodoplanes elegans</name>
    <dbReference type="NCBI Taxonomy" id="29408"/>
    <lineage>
        <taxon>Bacteria</taxon>
        <taxon>Pseudomonadati</taxon>
        <taxon>Pseudomonadota</taxon>
        <taxon>Alphaproteobacteria</taxon>
        <taxon>Hyphomicrobiales</taxon>
        <taxon>Nitrobacteraceae</taxon>
        <taxon>Rhodoplanes</taxon>
    </lineage>
</organism>
<dbReference type="GO" id="GO:0016020">
    <property type="term" value="C:membrane"/>
    <property type="evidence" value="ECO:0007669"/>
    <property type="project" value="TreeGrafter"/>
</dbReference>
<dbReference type="SUPFAM" id="SSF48452">
    <property type="entry name" value="TPR-like"/>
    <property type="match status" value="1"/>
</dbReference>
<evidence type="ECO:0000313" key="9">
    <source>
        <dbReference type="EMBL" id="RAI33463.1"/>
    </source>
</evidence>
<accession>A0A327K6R3</accession>
<dbReference type="GO" id="GO:0004222">
    <property type="term" value="F:metalloendopeptidase activity"/>
    <property type="evidence" value="ECO:0007669"/>
    <property type="project" value="InterPro"/>
</dbReference>
<protein>
    <submittedName>
        <fullName evidence="9">Peptidase</fullName>
    </submittedName>
</protein>
<sequence length="476" mass="51297">MSAASDPVKRRPGSERRLILRAPRAVAAAVACAVAATTIPTPAAAQRMPLIRDAEIEQVLRDYTRPILKAAGLTQQNIKVIIINDRAFNAFVMDGRRIFVNAGALMDSQTPNQIIGVLAHETGHIAGGHLAKLRTELSNASTIAIITMLLGLGAVAAGARSSQVGGNPAAVAIAAPSAMIQRSLLAYQRQHEEQADRAGVKFLTETGQSARGMVETFKRFSDQQLFAAQGADPYLMSHPMPRERIAALQEIGRTQYWDKKDSPELQLRHDMMRAKLSGFLDQPGVVARRYPLSDQSLPARYARAISTYKHSDLRQALAQIDGLIQTQPNNPYFYELKGQVLLESGRAAEAVAPLRRAVAGAPNPLLIQVMLAQALIATNDKKAADDAIAYLRQALVADPDIADGYAQLAKAYGQKGDIAQADLAAAQAAMARGDTRTARQLALRAKERLPVGSPGWVKADDIASYRPPTEAGGRRQ</sequence>
<dbReference type="OrthoDB" id="9814887at2"/>
<dbReference type="EMBL" id="NPEU01000359">
    <property type="protein sequence ID" value="RAI33463.1"/>
    <property type="molecule type" value="Genomic_DNA"/>
</dbReference>
<gene>
    <name evidence="9" type="ORF">CH338_22515</name>
</gene>
<evidence type="ECO:0000313" key="10">
    <source>
        <dbReference type="Proteomes" id="UP000248863"/>
    </source>
</evidence>
<dbReference type="GO" id="GO:0051603">
    <property type="term" value="P:proteolysis involved in protein catabolic process"/>
    <property type="evidence" value="ECO:0007669"/>
    <property type="project" value="TreeGrafter"/>
</dbReference>
<dbReference type="Gene3D" id="1.25.40.10">
    <property type="entry name" value="Tetratricopeptide repeat domain"/>
    <property type="match status" value="1"/>
</dbReference>
<dbReference type="RefSeq" id="WP_111359329.1">
    <property type="nucleotide sequence ID" value="NZ_NHSK01000231.1"/>
</dbReference>
<name>A0A327K6R3_9BRAD</name>
<keyword evidence="5" id="KW-0862">Zinc</keyword>
<evidence type="ECO:0000256" key="4">
    <source>
        <dbReference type="ARBA" id="ARBA00022801"/>
    </source>
</evidence>
<dbReference type="GO" id="GO:0046872">
    <property type="term" value="F:metal ion binding"/>
    <property type="evidence" value="ECO:0007669"/>
    <property type="project" value="UniProtKB-KW"/>
</dbReference>
<dbReference type="PANTHER" id="PTHR22726">
    <property type="entry name" value="METALLOENDOPEPTIDASE OMA1"/>
    <property type="match status" value="1"/>
</dbReference>
<evidence type="ECO:0000256" key="7">
    <source>
        <dbReference type="SAM" id="MobiDB-lite"/>
    </source>
</evidence>
<evidence type="ECO:0000259" key="8">
    <source>
        <dbReference type="Pfam" id="PF01435"/>
    </source>
</evidence>
<comment type="caution">
    <text evidence="9">The sequence shown here is derived from an EMBL/GenBank/DDBJ whole genome shotgun (WGS) entry which is preliminary data.</text>
</comment>
<dbReference type="CDD" id="cd07324">
    <property type="entry name" value="M48C_Oma1-like"/>
    <property type="match status" value="1"/>
</dbReference>
<keyword evidence="10" id="KW-1185">Reference proteome</keyword>
<dbReference type="InterPro" id="IPR011990">
    <property type="entry name" value="TPR-like_helical_dom_sf"/>
</dbReference>
<evidence type="ECO:0000256" key="5">
    <source>
        <dbReference type="ARBA" id="ARBA00022833"/>
    </source>
</evidence>
<keyword evidence="6" id="KW-0482">Metalloprotease</keyword>
<dbReference type="Proteomes" id="UP000248863">
    <property type="component" value="Unassembled WGS sequence"/>
</dbReference>
<feature type="region of interest" description="Disordered" evidence="7">
    <location>
        <begin position="452"/>
        <end position="476"/>
    </location>
</feature>
<reference evidence="9 10" key="1">
    <citation type="submission" date="2017-07" db="EMBL/GenBank/DDBJ databases">
        <title>Draft Genome Sequences of Select Purple Nonsulfur Bacteria.</title>
        <authorList>
            <person name="Lasarre B."/>
            <person name="Mckinlay J.B."/>
        </authorList>
    </citation>
    <scope>NUCLEOTIDE SEQUENCE [LARGE SCALE GENOMIC DNA]</scope>
    <source>
        <strain evidence="9 10">DSM 11907</strain>
    </source>
</reference>
<evidence type="ECO:0000256" key="2">
    <source>
        <dbReference type="ARBA" id="ARBA00022670"/>
    </source>
</evidence>
<keyword evidence="2" id="KW-0645">Protease</keyword>
<dbReference type="Gene3D" id="3.30.2010.10">
    <property type="entry name" value="Metalloproteases ('zincins'), catalytic domain"/>
    <property type="match status" value="1"/>
</dbReference>
<evidence type="ECO:0000256" key="6">
    <source>
        <dbReference type="ARBA" id="ARBA00023049"/>
    </source>
</evidence>
<dbReference type="InterPro" id="IPR001915">
    <property type="entry name" value="Peptidase_M48"/>
</dbReference>
<evidence type="ECO:0000256" key="1">
    <source>
        <dbReference type="ARBA" id="ARBA00001947"/>
    </source>
</evidence>
<dbReference type="Pfam" id="PF01435">
    <property type="entry name" value="Peptidase_M48"/>
    <property type="match status" value="1"/>
</dbReference>
<comment type="cofactor">
    <cofactor evidence="1">
        <name>Zn(2+)</name>
        <dbReference type="ChEBI" id="CHEBI:29105"/>
    </cofactor>
</comment>
<keyword evidence="4" id="KW-0378">Hydrolase</keyword>
<keyword evidence="3" id="KW-0479">Metal-binding</keyword>
<proteinExistence type="predicted"/>
<evidence type="ECO:0000256" key="3">
    <source>
        <dbReference type="ARBA" id="ARBA00022723"/>
    </source>
</evidence>
<dbReference type="AlphaFoldDB" id="A0A327K6R3"/>
<dbReference type="InterPro" id="IPR051156">
    <property type="entry name" value="Mito/Outer_Membr_Metalloprot"/>
</dbReference>
<dbReference type="PANTHER" id="PTHR22726:SF1">
    <property type="entry name" value="METALLOENDOPEPTIDASE OMA1, MITOCHONDRIAL"/>
    <property type="match status" value="1"/>
</dbReference>